<comment type="caution">
    <text evidence="1">The sequence shown here is derived from an EMBL/GenBank/DDBJ whole genome shotgun (WGS) entry which is preliminary data.</text>
</comment>
<accession>A0AAD7IJ42</accession>
<keyword evidence="2" id="KW-1185">Reference proteome</keyword>
<reference evidence="1" key="1">
    <citation type="submission" date="2023-03" db="EMBL/GenBank/DDBJ databases">
        <title>Massive genome expansion in bonnet fungi (Mycena s.s.) driven by repeated elements and novel gene families across ecological guilds.</title>
        <authorList>
            <consortium name="Lawrence Berkeley National Laboratory"/>
            <person name="Harder C.B."/>
            <person name="Miyauchi S."/>
            <person name="Viragh M."/>
            <person name="Kuo A."/>
            <person name="Thoen E."/>
            <person name="Andreopoulos B."/>
            <person name="Lu D."/>
            <person name="Skrede I."/>
            <person name="Drula E."/>
            <person name="Henrissat B."/>
            <person name="Morin E."/>
            <person name="Kohler A."/>
            <person name="Barry K."/>
            <person name="LaButti K."/>
            <person name="Morin E."/>
            <person name="Salamov A."/>
            <person name="Lipzen A."/>
            <person name="Mereny Z."/>
            <person name="Hegedus B."/>
            <person name="Baldrian P."/>
            <person name="Stursova M."/>
            <person name="Weitz H."/>
            <person name="Taylor A."/>
            <person name="Grigoriev I.V."/>
            <person name="Nagy L.G."/>
            <person name="Martin F."/>
            <person name="Kauserud H."/>
        </authorList>
    </citation>
    <scope>NUCLEOTIDE SEQUENCE</scope>
    <source>
        <strain evidence="1">CBHHK188m</strain>
    </source>
</reference>
<dbReference type="Proteomes" id="UP001215280">
    <property type="component" value="Unassembled WGS sequence"/>
</dbReference>
<evidence type="ECO:0000313" key="1">
    <source>
        <dbReference type="EMBL" id="KAJ7744290.1"/>
    </source>
</evidence>
<proteinExistence type="predicted"/>
<protein>
    <submittedName>
        <fullName evidence="1">Uncharacterized protein</fullName>
    </submittedName>
</protein>
<dbReference type="AlphaFoldDB" id="A0AAD7IJ42"/>
<evidence type="ECO:0000313" key="2">
    <source>
        <dbReference type="Proteomes" id="UP001215280"/>
    </source>
</evidence>
<organism evidence="1 2">
    <name type="scientific">Mycena maculata</name>
    <dbReference type="NCBI Taxonomy" id="230809"/>
    <lineage>
        <taxon>Eukaryota</taxon>
        <taxon>Fungi</taxon>
        <taxon>Dikarya</taxon>
        <taxon>Basidiomycota</taxon>
        <taxon>Agaricomycotina</taxon>
        <taxon>Agaricomycetes</taxon>
        <taxon>Agaricomycetidae</taxon>
        <taxon>Agaricales</taxon>
        <taxon>Marasmiineae</taxon>
        <taxon>Mycenaceae</taxon>
        <taxon>Mycena</taxon>
    </lineage>
</organism>
<gene>
    <name evidence="1" type="ORF">DFH07DRAFT_943068</name>
</gene>
<name>A0AAD7IJ42_9AGAR</name>
<sequence length="337" mass="37646">MPRPTPQVRYSDATTELSDASRDAATFIESHVDIASTSRPCPAVPPDLERDIFETAAEINPEGIPSLLLVCHRVHTWCRVRLLGSFLTVAELATRIEKIQYRTFICDHDFSGSSSNLLLKAIQSKSKPPSFFHGHVRHLFVRGGRWTESELNNVLSTCGGIQSLVFLRGVTASLLPSLGAMKLRRLGLYLEELFLGMDSINLAHPAFSFITHFEIFGGMENIFGSFPGFSWSLLALLPCLAHFALDELNNLAVTTELFANCKKFEVGVSMYPFESDFENDDLLSIDDARFYSADWLLGTRGGRDFWARAVTFVAKKRRGEIKPGVRLVTFFVTEALD</sequence>
<dbReference type="EMBL" id="JARJLG010000108">
    <property type="protein sequence ID" value="KAJ7744290.1"/>
    <property type="molecule type" value="Genomic_DNA"/>
</dbReference>